<dbReference type="InterPro" id="IPR002223">
    <property type="entry name" value="Kunitz_BPTI"/>
</dbReference>
<dbReference type="InterPro" id="IPR036880">
    <property type="entry name" value="Kunitz_BPTI_sf"/>
</dbReference>
<accession>A0A0N4ZAS2</accession>
<dbReference type="CDD" id="cd00109">
    <property type="entry name" value="Kunitz-type"/>
    <property type="match status" value="1"/>
</dbReference>
<dbReference type="CDD" id="cd22593">
    <property type="entry name" value="Kunitz_conkunitzin"/>
    <property type="match status" value="1"/>
</dbReference>
<dbReference type="Pfam" id="PF01683">
    <property type="entry name" value="EB"/>
    <property type="match status" value="1"/>
</dbReference>
<dbReference type="Pfam" id="PF14625">
    <property type="entry name" value="Lustrin_cystein"/>
    <property type="match status" value="11"/>
</dbReference>
<dbReference type="InterPro" id="IPR006150">
    <property type="entry name" value="Cys_repeat_1"/>
</dbReference>
<dbReference type="Pfam" id="PF00014">
    <property type="entry name" value="Kunitz_BPTI"/>
    <property type="match status" value="3"/>
</dbReference>
<feature type="domain" description="BPTI/Kunitz inhibitor" evidence="1">
    <location>
        <begin position="934"/>
        <end position="987"/>
    </location>
</feature>
<sequence length="1636" mass="183627">MVNFGTEGDKCNANDSSSYAVPNSPHHFIFCNPVTGRYTKDQCAIIDGIKLTFSPKHQKCINSSLLSLKRTSPYSNFINPMITLSRCATQQQCPDDKWYCSSSGQCNCKRNYVQIESKCYRKISIESNDKCLYDKQCSSVWPTAKCIENKCTCASPQIAVQTSHGIVCTIPGECPLGYKPKKLKDDSNCLYKGGCGDVTFLGHLYDCISGDNMNPICCPNKVHTCMQPVMQGNGICMSFVYKGGDMVNSNVFYTRSDCETYCQSSCPRGFEEIDGNNMPKMCNKDSECKENYSCHKTDINDYGICCPSVPYICSPYGGREYTNIAHRTEEYDAGGIASYEINTFYPAFRYYYSVKEKRCKSFLYQGEGGNLNQFMTIDHCQRFCSPLICDGENALTHNNKIVSCSLENPCKNDFICKSKLCCPMKKKVCKNSNYEPLLKNESDSNGGNSMPVRCLNDDNCPTSYACHTTNYIGKTNNYGHCCREIKHNKSKISNINSYLKEIEKNDKMKQAKFTTLKPQITTKTLPSEYPTLIPMTTKNLLKSKNDKNASVVTSPLYENISCPANRVPLLDKNGKAVLCTIEDDLNSIKTHKSCGGSTLHSCAFKNVNSDIGLCCTNIDYSNHRCPNGMRPYISSTQVDETNDNILTPYRCSPLIENFCSTINNSSDNKTSTHKPVCIFDEIYGNYHCCEPFENLPIIITKSLPSTNKKFSFENWSKMSGLSNVNKNEEPSFISSIENTKDVEEILPTIPSITTTTESLEAMMIKNENEDGCRNNEKPFLDILKKNEILFCNINVINTCPPGFYCYESKSKKRSQCCGVPSKCPPNSGALISPVTNDTVKCNSLKGCPNSFFCFKKYDNITSNSIVSNDNKESIDDNGICCSEDPIISLCDHGIALKNFQGQGIKCDNNDCPKGYFCQHRFNISMCCPTVESVCLLPLNKGLPCDVAPPSQQYYFDIETKSCKQFTFTGCSGNNNKFESKNSCNKFCKIAASCPVGFPLIDLIGEIKTCSDDDPCLSGYDCITTLQGNYCCPREDMTCSLPVDHGTNCDGSKDFENGNEPILLWYYSIVEMTCLPFEYRGCGGNFNRFVSQQHCMNSCLPNLCLAGQPQIEHGQLIRCNNKVKCDKDYVCVESNFGSANQNVCCPRPEKLCLYKETDPQKMISLHYRYKFDETLDKCVSVLINDTHSIENTFVTKNKCESFCISNEEMCLKGSFPYRDSITSLPLSCSIIQNNCPNDFSCYIRKSGTNEYNNTIGFCCSEPALCYNGRKPLMNTINNDKDVISCTFTSENKHNCPTQYSCQLLTDGKYGCCRDSDIFEPCPYPSRPLIQSNLNGDVTVTCNEKYGINSCPFGYVCKQNMEYNEHYCCSDISNTDSENSFPFLNSQMEKVDKKSSVEPKYIARNSKLEVLTNGILGISSEMANMEIEDKYFKNSITGNCKDGTEPLIEDHDVRICNPYIYLSCPVEYHCEYNENMGRYQCCEKTIPTIDSIDLFNNMLNNDEIAYCPVGMSLVSKSGNGDPMTCTSSPIDSCPQNSRCVYSSYYWQNVCCTTDSIPFNSAQDFEEQAKLFLLKSFQPGEVGCQRDTQCQSIYSGAKCYDWICYCPKGQYIFEKSCVDKCPSGYEDREGFCAKMFNQT</sequence>
<organism evidence="2 3">
    <name type="scientific">Parastrongyloides trichosuri</name>
    <name type="common">Possum-specific nematode worm</name>
    <dbReference type="NCBI Taxonomy" id="131310"/>
    <lineage>
        <taxon>Eukaryota</taxon>
        <taxon>Metazoa</taxon>
        <taxon>Ecdysozoa</taxon>
        <taxon>Nematoda</taxon>
        <taxon>Chromadorea</taxon>
        <taxon>Rhabditida</taxon>
        <taxon>Tylenchina</taxon>
        <taxon>Panagrolaimomorpha</taxon>
        <taxon>Strongyloidoidea</taxon>
        <taxon>Strongyloididae</taxon>
        <taxon>Parastrongyloides</taxon>
    </lineage>
</organism>
<dbReference type="WBParaSite" id="PTRK_0000463600.1">
    <property type="protein sequence ID" value="PTRK_0000463600.1"/>
    <property type="gene ID" value="PTRK_0000463600"/>
</dbReference>
<feature type="domain" description="BPTI/Kunitz inhibitor" evidence="1">
    <location>
        <begin position="1038"/>
        <end position="1098"/>
    </location>
</feature>
<evidence type="ECO:0000313" key="3">
    <source>
        <dbReference type="WBParaSite" id="PTRK_0000463600.1"/>
    </source>
</evidence>
<dbReference type="PROSITE" id="PS00280">
    <property type="entry name" value="BPTI_KUNITZ_1"/>
    <property type="match status" value="2"/>
</dbReference>
<keyword evidence="2" id="KW-1185">Reference proteome</keyword>
<dbReference type="SMART" id="SM00131">
    <property type="entry name" value="KU"/>
    <property type="match status" value="4"/>
</dbReference>
<dbReference type="GO" id="GO:0004867">
    <property type="term" value="F:serine-type endopeptidase inhibitor activity"/>
    <property type="evidence" value="ECO:0007669"/>
    <property type="project" value="InterPro"/>
</dbReference>
<dbReference type="SMART" id="SM00289">
    <property type="entry name" value="WR1"/>
    <property type="match status" value="14"/>
</dbReference>
<dbReference type="InterPro" id="IPR020901">
    <property type="entry name" value="Prtase_inh_Kunz-CS"/>
</dbReference>
<feature type="domain" description="BPTI/Kunitz inhibitor" evidence="1">
    <location>
        <begin position="349"/>
        <end position="384"/>
    </location>
</feature>
<dbReference type="PANTHER" id="PTHR46339">
    <property type="entry name" value="PROTEIN CBG15282-RELATED"/>
    <property type="match status" value="1"/>
</dbReference>
<dbReference type="Proteomes" id="UP000038045">
    <property type="component" value="Unplaced"/>
</dbReference>
<dbReference type="Gene3D" id="4.10.410.10">
    <property type="entry name" value="Pancreatic trypsin inhibitor Kunitz domain"/>
    <property type="match status" value="4"/>
</dbReference>
<evidence type="ECO:0000259" key="1">
    <source>
        <dbReference type="PROSITE" id="PS50279"/>
    </source>
</evidence>
<dbReference type="SUPFAM" id="SSF57362">
    <property type="entry name" value="BPTI-like"/>
    <property type="match status" value="4"/>
</dbReference>
<dbReference type="STRING" id="131310.A0A0N4ZAS2"/>
<reference evidence="3" key="1">
    <citation type="submission" date="2017-02" db="UniProtKB">
        <authorList>
            <consortium name="WormBaseParasite"/>
        </authorList>
    </citation>
    <scope>IDENTIFICATION</scope>
</reference>
<dbReference type="InterPro" id="IPR028150">
    <property type="entry name" value="Lustrin_cystein"/>
</dbReference>
<protein>
    <submittedName>
        <fullName evidence="3">Kunitz/Bovine pancreatic trypsin inhibitor domain protein</fullName>
    </submittedName>
</protein>
<dbReference type="InterPro" id="IPR053014">
    <property type="entry name" value="Cuticle_assoc_divergent"/>
</dbReference>
<proteinExistence type="predicted"/>
<evidence type="ECO:0000313" key="2">
    <source>
        <dbReference type="Proteomes" id="UP000038045"/>
    </source>
</evidence>
<dbReference type="PROSITE" id="PS50279">
    <property type="entry name" value="BPTI_KUNITZ_2"/>
    <property type="match status" value="3"/>
</dbReference>
<dbReference type="InterPro" id="IPR006149">
    <property type="entry name" value="EB_dom"/>
</dbReference>
<name>A0A0N4ZAS2_PARTI</name>